<accession>A0A2D4P023</accession>
<sequence>MEGQSGSRETKRMAIRALWKTENNKQHWEKKQSQPEIKIFSISFRKPQNSSPFPEVERQRRKLRGDFKQEKVDYEKLKNMLHDSSREIILHSEKGVTLEVSREKGLLASHIGQTVMQAWSCEEENKWN</sequence>
<proteinExistence type="predicted"/>
<reference evidence="1" key="1">
    <citation type="submission" date="2017-07" db="EMBL/GenBank/DDBJ databases">
        <authorList>
            <person name="Mikheyev A."/>
            <person name="Grau M."/>
        </authorList>
    </citation>
    <scope>NUCLEOTIDE SEQUENCE</scope>
    <source>
        <tissue evidence="1">Venom_gland</tissue>
    </source>
</reference>
<name>A0A2D4P023_MICSU</name>
<dbReference type="EMBL" id="IACN01029391">
    <property type="protein sequence ID" value="LAB51310.1"/>
    <property type="molecule type" value="Transcribed_RNA"/>
</dbReference>
<reference evidence="1" key="2">
    <citation type="submission" date="2017-11" db="EMBL/GenBank/DDBJ databases">
        <title>Coralsnake Venomics: Analyses of Venom Gland Transcriptomes and Proteomes of Six Brazilian Taxa.</title>
        <authorList>
            <person name="Aird S.D."/>
            <person name="Jorge da Silva N."/>
            <person name="Qiu L."/>
            <person name="Villar-Briones A."/>
            <person name="Aparecida-Saddi V."/>
            <person name="Campos-Telles M.P."/>
            <person name="Grau M."/>
            <person name="Mikheyev A.S."/>
        </authorList>
    </citation>
    <scope>NUCLEOTIDE SEQUENCE</scope>
    <source>
        <tissue evidence="1">Venom_gland</tissue>
    </source>
</reference>
<protein>
    <submittedName>
        <fullName evidence="1">Uncharacterized protein</fullName>
    </submittedName>
</protein>
<organism evidence="1">
    <name type="scientific">Micrurus surinamensis</name>
    <name type="common">Surinam coral snake</name>
    <dbReference type="NCBI Taxonomy" id="129470"/>
    <lineage>
        <taxon>Eukaryota</taxon>
        <taxon>Metazoa</taxon>
        <taxon>Chordata</taxon>
        <taxon>Craniata</taxon>
        <taxon>Vertebrata</taxon>
        <taxon>Euteleostomi</taxon>
        <taxon>Lepidosauria</taxon>
        <taxon>Squamata</taxon>
        <taxon>Bifurcata</taxon>
        <taxon>Unidentata</taxon>
        <taxon>Episquamata</taxon>
        <taxon>Toxicofera</taxon>
        <taxon>Serpentes</taxon>
        <taxon>Colubroidea</taxon>
        <taxon>Elapidae</taxon>
        <taxon>Elapinae</taxon>
        <taxon>Micrurus</taxon>
    </lineage>
</organism>
<dbReference type="AlphaFoldDB" id="A0A2D4P023"/>
<evidence type="ECO:0000313" key="1">
    <source>
        <dbReference type="EMBL" id="LAB51310.1"/>
    </source>
</evidence>